<dbReference type="OrthoDB" id="682671at2759"/>
<feature type="transmembrane region" description="Helical" evidence="1">
    <location>
        <begin position="12"/>
        <end position="35"/>
    </location>
</feature>
<proteinExistence type="predicted"/>
<dbReference type="PANTHER" id="PTHR36480:SF3">
    <property type="entry name" value="OS06G0118900 PROTEIN"/>
    <property type="match status" value="1"/>
</dbReference>
<dbReference type="AlphaFoldDB" id="A0A1E5V9Y8"/>
<keyword evidence="1" id="KW-0472">Membrane</keyword>
<gene>
    <name evidence="2" type="ORF">BAE44_0017001</name>
</gene>
<keyword evidence="1" id="KW-1133">Transmembrane helix</keyword>
<comment type="caution">
    <text evidence="2">The sequence shown here is derived from an EMBL/GenBank/DDBJ whole genome shotgun (WGS) entry which is preliminary data.</text>
</comment>
<keyword evidence="3" id="KW-1185">Reference proteome</keyword>
<evidence type="ECO:0000313" key="3">
    <source>
        <dbReference type="Proteomes" id="UP000095767"/>
    </source>
</evidence>
<evidence type="ECO:0000313" key="2">
    <source>
        <dbReference type="EMBL" id="OEL21980.1"/>
    </source>
</evidence>
<dbReference type="EMBL" id="LWDX02046591">
    <property type="protein sequence ID" value="OEL21980.1"/>
    <property type="molecule type" value="Genomic_DNA"/>
</dbReference>
<reference evidence="2 3" key="1">
    <citation type="submission" date="2016-09" db="EMBL/GenBank/DDBJ databases">
        <title>The draft genome of Dichanthelium oligosanthes: A C3 panicoid grass species.</title>
        <authorList>
            <person name="Studer A.J."/>
            <person name="Schnable J.C."/>
            <person name="Brutnell T.P."/>
        </authorList>
    </citation>
    <scope>NUCLEOTIDE SEQUENCE [LARGE SCALE GENOMIC DNA]</scope>
    <source>
        <strain evidence="3">cv. Kellogg 1175</strain>
        <tissue evidence="2">Leaf</tissue>
    </source>
</reference>
<keyword evidence="1" id="KW-0812">Transmembrane</keyword>
<protein>
    <recommendedName>
        <fullName evidence="4">Late embryogenesis abundant protein LEA-2 subgroup domain-containing protein</fullName>
    </recommendedName>
</protein>
<dbReference type="Proteomes" id="UP000095767">
    <property type="component" value="Unassembled WGS sequence"/>
</dbReference>
<sequence length="189" mass="20183">MAAPSKTWNIKNYVLAALGGTLAATAIVIIVSAILSPARISFVVTHASRSRLSSSTGVCLNLTISANTNSQHRTKVKYESIFIDLTNSTTRTGMDKVDARVDSAALPTQYLQSPSNTRINASALLIGDAMIDSFAGRQANNTGLTVIVMAQVHFRVGVARTRLYGIKVYCDGVHFDDYPATALSVSCMP</sequence>
<accession>A0A1E5V9Y8</accession>
<evidence type="ECO:0000256" key="1">
    <source>
        <dbReference type="SAM" id="Phobius"/>
    </source>
</evidence>
<dbReference type="PANTHER" id="PTHR36480">
    <property type="entry name" value="OS06G0118900 PROTEIN-RELATED"/>
    <property type="match status" value="1"/>
</dbReference>
<organism evidence="2 3">
    <name type="scientific">Dichanthelium oligosanthes</name>
    <dbReference type="NCBI Taxonomy" id="888268"/>
    <lineage>
        <taxon>Eukaryota</taxon>
        <taxon>Viridiplantae</taxon>
        <taxon>Streptophyta</taxon>
        <taxon>Embryophyta</taxon>
        <taxon>Tracheophyta</taxon>
        <taxon>Spermatophyta</taxon>
        <taxon>Magnoliopsida</taxon>
        <taxon>Liliopsida</taxon>
        <taxon>Poales</taxon>
        <taxon>Poaceae</taxon>
        <taxon>PACMAD clade</taxon>
        <taxon>Panicoideae</taxon>
        <taxon>Panicodae</taxon>
        <taxon>Paniceae</taxon>
        <taxon>Dichantheliinae</taxon>
        <taxon>Dichanthelium</taxon>
    </lineage>
</organism>
<name>A0A1E5V9Y8_9POAL</name>
<evidence type="ECO:0008006" key="4">
    <source>
        <dbReference type="Google" id="ProtNLM"/>
    </source>
</evidence>